<name>Q54XE0_DICDI</name>
<dbReference type="eggNOG" id="ENOG502RI00">
    <property type="taxonomic scope" value="Eukaryota"/>
</dbReference>
<dbReference type="InParanoid" id="Q54XE0"/>
<evidence type="ECO:0000256" key="1">
    <source>
        <dbReference type="SAM" id="MobiDB-lite"/>
    </source>
</evidence>
<organism evidence="3 4">
    <name type="scientific">Dictyostelium discoideum</name>
    <name type="common">Social amoeba</name>
    <dbReference type="NCBI Taxonomy" id="44689"/>
    <lineage>
        <taxon>Eukaryota</taxon>
        <taxon>Amoebozoa</taxon>
        <taxon>Evosea</taxon>
        <taxon>Eumycetozoa</taxon>
        <taxon>Dictyostelia</taxon>
        <taxon>Dictyosteliales</taxon>
        <taxon>Dictyosteliaceae</taxon>
        <taxon>Dictyostelium</taxon>
    </lineage>
</organism>
<dbReference type="GeneID" id="8621835"/>
<feature type="chain" id="PRO_5004249512" evidence="2">
    <location>
        <begin position="22"/>
        <end position="404"/>
    </location>
</feature>
<keyword evidence="4" id="KW-1185">Reference proteome</keyword>
<feature type="compositionally biased region" description="Low complexity" evidence="1">
    <location>
        <begin position="136"/>
        <end position="159"/>
    </location>
</feature>
<feature type="signal peptide" evidence="2">
    <location>
        <begin position="1"/>
        <end position="21"/>
    </location>
</feature>
<reference evidence="3 4" key="1">
    <citation type="journal article" date="2005" name="Nature">
        <title>The genome of the social amoeba Dictyostelium discoideum.</title>
        <authorList>
            <consortium name="The Dictyostelium discoideum Sequencing Consortium"/>
            <person name="Eichinger L."/>
            <person name="Pachebat J.A."/>
            <person name="Glockner G."/>
            <person name="Rajandream M.A."/>
            <person name="Sucgang R."/>
            <person name="Berriman M."/>
            <person name="Song J."/>
            <person name="Olsen R."/>
            <person name="Szafranski K."/>
            <person name="Xu Q."/>
            <person name="Tunggal B."/>
            <person name="Kummerfeld S."/>
            <person name="Madera M."/>
            <person name="Konfortov B.A."/>
            <person name="Rivero F."/>
            <person name="Bankier A.T."/>
            <person name="Lehmann R."/>
            <person name="Hamlin N."/>
            <person name="Davies R."/>
            <person name="Gaudet P."/>
            <person name="Fey P."/>
            <person name="Pilcher K."/>
            <person name="Chen G."/>
            <person name="Saunders D."/>
            <person name="Sodergren E."/>
            <person name="Davis P."/>
            <person name="Kerhornou A."/>
            <person name="Nie X."/>
            <person name="Hall N."/>
            <person name="Anjard C."/>
            <person name="Hemphill L."/>
            <person name="Bason N."/>
            <person name="Farbrother P."/>
            <person name="Desany B."/>
            <person name="Just E."/>
            <person name="Morio T."/>
            <person name="Rost R."/>
            <person name="Churcher C."/>
            <person name="Cooper J."/>
            <person name="Haydock S."/>
            <person name="van Driessche N."/>
            <person name="Cronin A."/>
            <person name="Goodhead I."/>
            <person name="Muzny D."/>
            <person name="Mourier T."/>
            <person name="Pain A."/>
            <person name="Lu M."/>
            <person name="Harper D."/>
            <person name="Lindsay R."/>
            <person name="Hauser H."/>
            <person name="James K."/>
            <person name="Quiles M."/>
            <person name="Madan Babu M."/>
            <person name="Saito T."/>
            <person name="Buchrieser C."/>
            <person name="Wardroper A."/>
            <person name="Felder M."/>
            <person name="Thangavelu M."/>
            <person name="Johnson D."/>
            <person name="Knights A."/>
            <person name="Loulseged H."/>
            <person name="Mungall K."/>
            <person name="Oliver K."/>
            <person name="Price C."/>
            <person name="Quail M.A."/>
            <person name="Urushihara H."/>
            <person name="Hernandez J."/>
            <person name="Rabbinowitsch E."/>
            <person name="Steffen D."/>
            <person name="Sanders M."/>
            <person name="Ma J."/>
            <person name="Kohara Y."/>
            <person name="Sharp S."/>
            <person name="Simmonds M."/>
            <person name="Spiegler S."/>
            <person name="Tivey A."/>
            <person name="Sugano S."/>
            <person name="White B."/>
            <person name="Walker D."/>
            <person name="Woodward J."/>
            <person name="Winckler T."/>
            <person name="Tanaka Y."/>
            <person name="Shaulsky G."/>
            <person name="Schleicher M."/>
            <person name="Weinstock G."/>
            <person name="Rosenthal A."/>
            <person name="Cox E.C."/>
            <person name="Chisholm R.L."/>
            <person name="Gibbs R."/>
            <person name="Loomis W.F."/>
            <person name="Platzer M."/>
            <person name="Kay R.R."/>
            <person name="Williams J."/>
            <person name="Dear P.H."/>
            <person name="Noegel A.A."/>
            <person name="Barrell B."/>
            <person name="Kuspa A."/>
        </authorList>
    </citation>
    <scope>NUCLEOTIDE SEQUENCE [LARGE SCALE GENOMIC DNA]</scope>
    <source>
        <strain evidence="3 4">AX4</strain>
    </source>
</reference>
<proteinExistence type="predicted"/>
<feature type="region of interest" description="Disordered" evidence="1">
    <location>
        <begin position="136"/>
        <end position="163"/>
    </location>
</feature>
<dbReference type="dictyBase" id="DDB_G0279023"/>
<gene>
    <name evidence="3" type="ORF">DDB_G0279023</name>
</gene>
<evidence type="ECO:0000313" key="3">
    <source>
        <dbReference type="EMBL" id="EAL67933.1"/>
    </source>
</evidence>
<dbReference type="RefSeq" id="XP_641918.1">
    <property type="nucleotide sequence ID" value="XM_636826.1"/>
</dbReference>
<dbReference type="EMBL" id="AAFI02000026">
    <property type="protein sequence ID" value="EAL67933.1"/>
    <property type="molecule type" value="Genomic_DNA"/>
</dbReference>
<dbReference type="KEGG" id="ddi:DDB_G0279023"/>
<accession>Q54XE0</accession>
<dbReference type="PaxDb" id="44689-DDB0215304"/>
<keyword evidence="2" id="KW-0732">Signal</keyword>
<dbReference type="VEuPathDB" id="AmoebaDB:DDB_G0279023"/>
<dbReference type="HOGENOM" id="CLU_682287_0_0_1"/>
<dbReference type="AlphaFoldDB" id="Q54XE0"/>
<sequence length="404" mass="42241">MKLYKCLIALIVCLLIGDVYSATTIKSYKTTPATDPESVEENGTKSCSGITVDVKLSETPTGTVTANFPNNVNGGAVTATQDKTDPGTYTISGIILKEGGNLNGLELLIDGTALSNDVGVTLPTLKCLESSASASESSASASESSASASQSSASASDSSVTPPVIKSISVSTPSMEPTINSGQLFCTKVRVDFELDKLYQVNLLEPKYNSFPATGKNTIYLPDETKPIYYFMLDVSVNGNLDDLYILFDKTEKVALPNKISFKCEKAATDPTSVTTMTTSKSSATSKGGICSEVKVDFTLDNAATAVTDITVASSSVTGTPSITQVGTTSTYSATVTVKEGGDLSDFVVNYKGTPLTSTASITFKCEKESGNDSKSDDGSTSSSLSANSIVVFCFTAFLLLFLN</sequence>
<dbReference type="Proteomes" id="UP000002195">
    <property type="component" value="Unassembled WGS sequence"/>
</dbReference>
<evidence type="ECO:0000256" key="2">
    <source>
        <dbReference type="SAM" id="SignalP"/>
    </source>
</evidence>
<evidence type="ECO:0000313" key="4">
    <source>
        <dbReference type="Proteomes" id="UP000002195"/>
    </source>
</evidence>
<protein>
    <submittedName>
        <fullName evidence="3">Uncharacterized protein</fullName>
    </submittedName>
</protein>
<comment type="caution">
    <text evidence="3">The sequence shown here is derived from an EMBL/GenBank/DDBJ whole genome shotgun (WGS) entry which is preliminary data.</text>
</comment>
<dbReference type="OMA" id="FKCEKES"/>
<dbReference type="FunCoup" id="Q54XE0">
    <property type="interactions" value="877"/>
</dbReference>